<dbReference type="CDD" id="cd04179">
    <property type="entry name" value="DPM_DPG-synthase_like"/>
    <property type="match status" value="1"/>
</dbReference>
<gene>
    <name evidence="2" type="ORF">GCM10010971_12630</name>
</gene>
<evidence type="ECO:0000313" key="3">
    <source>
        <dbReference type="Proteomes" id="UP000621859"/>
    </source>
</evidence>
<comment type="caution">
    <text evidence="2">The sequence shown here is derived from an EMBL/GenBank/DDBJ whole genome shotgun (WGS) entry which is preliminary data.</text>
</comment>
<accession>A0ABQ2PIL5</accession>
<dbReference type="PANTHER" id="PTHR10859:SF91">
    <property type="entry name" value="DOLICHYL-PHOSPHATE BETA-GLUCOSYLTRANSFERASE"/>
    <property type="match status" value="1"/>
</dbReference>
<dbReference type="Proteomes" id="UP000621859">
    <property type="component" value="Unassembled WGS sequence"/>
</dbReference>
<dbReference type="Pfam" id="PF00535">
    <property type="entry name" value="Glycos_transf_2"/>
    <property type="match status" value="1"/>
</dbReference>
<dbReference type="PANTHER" id="PTHR10859">
    <property type="entry name" value="GLYCOSYL TRANSFERASE"/>
    <property type="match status" value="1"/>
</dbReference>
<sequence length="258" mass="29440">MIFIPAYNCEKQIPRVLGKINDEVQQFVQEVVVIDNGSADKTLASATEAIQPLKIKATILKNTQNYSLGGSIKRALLYAIEQGYDYMIVLHGDDQADIRDLLPVLRKGEHRENDLLIGARFHPDSVLQGYSATRIYGNKVLNFVCSLINHRRVDDLIAGINCFNVSFFKSRFFMQFPDNLTFDAHVLLYAFNKKARVKYVPITWREEDQISNAKVFKQAWIILKLFMSYVFKGDKVFAGNKSGRPDGFQYTSEVIAQK</sequence>
<proteinExistence type="predicted"/>
<dbReference type="InterPro" id="IPR001173">
    <property type="entry name" value="Glyco_trans_2-like"/>
</dbReference>
<evidence type="ECO:0000313" key="2">
    <source>
        <dbReference type="EMBL" id="GGP25444.1"/>
    </source>
</evidence>
<name>A0ABQ2PIL5_9NEIS</name>
<dbReference type="EMBL" id="BMLY01000002">
    <property type="protein sequence ID" value="GGP25444.1"/>
    <property type="molecule type" value="Genomic_DNA"/>
</dbReference>
<dbReference type="InterPro" id="IPR029044">
    <property type="entry name" value="Nucleotide-diphossugar_trans"/>
</dbReference>
<dbReference type="SUPFAM" id="SSF53448">
    <property type="entry name" value="Nucleotide-diphospho-sugar transferases"/>
    <property type="match status" value="1"/>
</dbReference>
<dbReference type="Gene3D" id="3.90.550.10">
    <property type="entry name" value="Spore Coat Polysaccharide Biosynthesis Protein SpsA, Chain A"/>
    <property type="match status" value="1"/>
</dbReference>
<feature type="domain" description="Glycosyltransferase 2-like" evidence="1">
    <location>
        <begin position="2"/>
        <end position="144"/>
    </location>
</feature>
<reference evidence="3" key="1">
    <citation type="journal article" date="2019" name="Int. J. Syst. Evol. Microbiol.">
        <title>The Global Catalogue of Microorganisms (GCM) 10K type strain sequencing project: providing services to taxonomists for standard genome sequencing and annotation.</title>
        <authorList>
            <consortium name="The Broad Institute Genomics Platform"/>
            <consortium name="The Broad Institute Genome Sequencing Center for Infectious Disease"/>
            <person name="Wu L."/>
            <person name="Ma J."/>
        </authorList>
    </citation>
    <scope>NUCLEOTIDE SEQUENCE [LARGE SCALE GENOMIC DNA]</scope>
    <source>
        <strain evidence="3">CGMCC 1.8860</strain>
    </source>
</reference>
<organism evidence="2 3">
    <name type="scientific">Silvimonas amylolytica</name>
    <dbReference type="NCBI Taxonomy" id="449663"/>
    <lineage>
        <taxon>Bacteria</taxon>
        <taxon>Pseudomonadati</taxon>
        <taxon>Pseudomonadota</taxon>
        <taxon>Betaproteobacteria</taxon>
        <taxon>Neisseriales</taxon>
        <taxon>Chitinibacteraceae</taxon>
        <taxon>Silvimonas</taxon>
    </lineage>
</organism>
<evidence type="ECO:0000259" key="1">
    <source>
        <dbReference type="Pfam" id="PF00535"/>
    </source>
</evidence>
<keyword evidence="3" id="KW-1185">Reference proteome</keyword>
<protein>
    <recommendedName>
        <fullName evidence="1">Glycosyltransferase 2-like domain-containing protein</fullName>
    </recommendedName>
</protein>